<dbReference type="InterPro" id="IPR038727">
    <property type="entry name" value="NadR/Ttd14_AAA_dom"/>
</dbReference>
<keyword evidence="3" id="KW-1185">Reference proteome</keyword>
<gene>
    <name evidence="2" type="ORF">V3328_22700</name>
</gene>
<sequence length="187" mass="20892">MRSGPHHRPHTSRFVILSGCSGGGKTTLLAELARRGYAVVEEPGRRIVREESRTGGTALPWRDMEAFARRAIETAHRDMAALEPDGSWVFFDRGLIDAAAALEHVTQSSVLDGLAAARSFHRRVFLVPPWPEIFVEDAERRHGLDSAIAEYERLVRIYAALGYQVDILPRIGVERRADHVLKTLAED</sequence>
<reference evidence="2 3" key="1">
    <citation type="submission" date="2024-02" db="EMBL/GenBank/DDBJ databases">
        <title>Genome analysis and characterization of Microbaculum marinisediminis sp. nov., isolated from marine sediment.</title>
        <authorList>
            <person name="Du Z.-J."/>
            <person name="Ye Y.-Q."/>
            <person name="Zhang Z.-R."/>
            <person name="Yuan S.-M."/>
            <person name="Zhang X.-Y."/>
        </authorList>
    </citation>
    <scope>NUCLEOTIDE SEQUENCE [LARGE SCALE GENOMIC DNA]</scope>
    <source>
        <strain evidence="2 3">SDUM1044001</strain>
    </source>
</reference>
<dbReference type="AlphaFoldDB" id="A0AAW9RVI8"/>
<dbReference type="RefSeq" id="WP_340332134.1">
    <property type="nucleotide sequence ID" value="NZ_JAZHOF010000011.1"/>
</dbReference>
<proteinExistence type="predicted"/>
<comment type="caution">
    <text evidence="2">The sequence shown here is derived from an EMBL/GenBank/DDBJ whole genome shotgun (WGS) entry which is preliminary data.</text>
</comment>
<dbReference type="EMBL" id="JAZHOF010000011">
    <property type="protein sequence ID" value="MEJ8574312.1"/>
    <property type="molecule type" value="Genomic_DNA"/>
</dbReference>
<dbReference type="Gene3D" id="3.40.50.300">
    <property type="entry name" value="P-loop containing nucleotide triphosphate hydrolases"/>
    <property type="match status" value="1"/>
</dbReference>
<evidence type="ECO:0000313" key="2">
    <source>
        <dbReference type="EMBL" id="MEJ8574312.1"/>
    </source>
</evidence>
<dbReference type="Proteomes" id="UP001378188">
    <property type="component" value="Unassembled WGS sequence"/>
</dbReference>
<dbReference type="InterPro" id="IPR027417">
    <property type="entry name" value="P-loop_NTPase"/>
</dbReference>
<evidence type="ECO:0000259" key="1">
    <source>
        <dbReference type="Pfam" id="PF13521"/>
    </source>
</evidence>
<evidence type="ECO:0000313" key="3">
    <source>
        <dbReference type="Proteomes" id="UP001378188"/>
    </source>
</evidence>
<protein>
    <submittedName>
        <fullName evidence="2">AAA family ATPase</fullName>
    </submittedName>
</protein>
<feature type="domain" description="NadR/Ttd14 AAA" evidence="1">
    <location>
        <begin position="15"/>
        <end position="176"/>
    </location>
</feature>
<accession>A0AAW9RVI8</accession>
<organism evidence="2 3">
    <name type="scientific">Microbaculum marinum</name>
    <dbReference type="NCBI Taxonomy" id="1764581"/>
    <lineage>
        <taxon>Bacteria</taxon>
        <taxon>Pseudomonadati</taxon>
        <taxon>Pseudomonadota</taxon>
        <taxon>Alphaproteobacteria</taxon>
        <taxon>Hyphomicrobiales</taxon>
        <taxon>Tepidamorphaceae</taxon>
        <taxon>Microbaculum</taxon>
    </lineage>
</organism>
<dbReference type="SUPFAM" id="SSF52540">
    <property type="entry name" value="P-loop containing nucleoside triphosphate hydrolases"/>
    <property type="match status" value="1"/>
</dbReference>
<name>A0AAW9RVI8_9HYPH</name>
<dbReference type="Pfam" id="PF13521">
    <property type="entry name" value="AAA_28"/>
    <property type="match status" value="1"/>
</dbReference>